<feature type="compositionally biased region" description="Polar residues" evidence="1">
    <location>
        <begin position="33"/>
        <end position="42"/>
    </location>
</feature>
<dbReference type="HOGENOM" id="CLU_1156937_0_0_1"/>
<accession>A0A074RUL7</accession>
<evidence type="ECO:0000256" key="1">
    <source>
        <dbReference type="SAM" id="MobiDB-lite"/>
    </source>
</evidence>
<dbReference type="InterPro" id="IPR035918">
    <property type="entry name" value="CytB_endotoxin-like_sf"/>
</dbReference>
<gene>
    <name evidence="2" type="ORF">V565_077100</name>
</gene>
<organism evidence="2 3">
    <name type="scientific">Rhizoctonia solani 123E</name>
    <dbReference type="NCBI Taxonomy" id="1423351"/>
    <lineage>
        <taxon>Eukaryota</taxon>
        <taxon>Fungi</taxon>
        <taxon>Dikarya</taxon>
        <taxon>Basidiomycota</taxon>
        <taxon>Agaricomycotina</taxon>
        <taxon>Agaricomycetes</taxon>
        <taxon>Cantharellales</taxon>
        <taxon>Ceratobasidiaceae</taxon>
        <taxon>Rhizoctonia</taxon>
    </lineage>
</organism>
<reference evidence="2 3" key="1">
    <citation type="submission" date="2013-12" db="EMBL/GenBank/DDBJ databases">
        <authorList>
            <person name="Cubeta M."/>
            <person name="Pakala S."/>
            <person name="Fedorova N."/>
            <person name="Thomas E."/>
            <person name="Dean R."/>
            <person name="Jabaji S."/>
            <person name="Neate S."/>
            <person name="Toda T."/>
            <person name="Tavantzis S."/>
            <person name="Vilgalys R."/>
            <person name="Bharathan N."/>
            <person name="Pakala S."/>
            <person name="Losada L.S."/>
            <person name="Zafar N."/>
            <person name="Nierman W."/>
        </authorList>
    </citation>
    <scope>NUCLEOTIDE SEQUENCE [LARGE SCALE GENOMIC DNA]</scope>
    <source>
        <strain evidence="2 3">123E</strain>
    </source>
</reference>
<comment type="caution">
    <text evidence="2">The sequence shown here is derived from an EMBL/GenBank/DDBJ whole genome shotgun (WGS) entry which is preliminary data.</text>
</comment>
<dbReference type="Gene3D" id="3.40.198.10">
    <property type="entry name" value="Delta-endotoxin CytB-like"/>
    <property type="match status" value="1"/>
</dbReference>
<sequence>MLSRLFSSRPAHQAAPPPSATSATEPTPSSTADNAPSSTQRQDAPRFVWDVLSSLPPSLQHAGAQVIRFATDYVTHDETKGANSFDWTAFKDAIDNLETVDLVMEGYSSNPLTPAPVIQLPTVFADALVNKLKMPISEEDVTQTVKQVLERLDYAKQDGVADFHVIPGDSTKKPPTKTESVWEYRLLLMVQNAKVPNDFYAQLAVLEVRAQTEHESDWAPIRDDLKATSAKITLMKLVATRGFRRPVPIAPDSKA</sequence>
<dbReference type="SUPFAM" id="SSF55676">
    <property type="entry name" value="CytB endotoxin-like"/>
    <property type="match status" value="1"/>
</dbReference>
<proteinExistence type="predicted"/>
<keyword evidence="3" id="KW-1185">Reference proteome</keyword>
<feature type="compositionally biased region" description="Low complexity" evidence="1">
    <location>
        <begin position="7"/>
        <end position="32"/>
    </location>
</feature>
<dbReference type="EMBL" id="AZST01000239">
    <property type="protein sequence ID" value="KEP50599.1"/>
    <property type="molecule type" value="Genomic_DNA"/>
</dbReference>
<dbReference type="Proteomes" id="UP000027456">
    <property type="component" value="Unassembled WGS sequence"/>
</dbReference>
<evidence type="ECO:0000313" key="3">
    <source>
        <dbReference type="Proteomes" id="UP000027456"/>
    </source>
</evidence>
<evidence type="ECO:0000313" key="2">
    <source>
        <dbReference type="EMBL" id="KEP50599.1"/>
    </source>
</evidence>
<protein>
    <submittedName>
        <fullName evidence="2">Putative delta-endotoxin CytB</fullName>
    </submittedName>
</protein>
<dbReference type="OrthoDB" id="3166440at2759"/>
<name>A0A074RUL7_9AGAM</name>
<dbReference type="AlphaFoldDB" id="A0A074RUL7"/>
<feature type="region of interest" description="Disordered" evidence="1">
    <location>
        <begin position="1"/>
        <end position="42"/>
    </location>
</feature>